<comment type="caution">
    <text evidence="5">The sequence shown here is derived from an EMBL/GenBank/DDBJ whole genome shotgun (WGS) entry which is preliminary data.</text>
</comment>
<dbReference type="Gene3D" id="1.10.10.10">
    <property type="entry name" value="Winged helix-like DNA-binding domain superfamily/Winged helix DNA-binding domain"/>
    <property type="match status" value="1"/>
</dbReference>
<evidence type="ECO:0000256" key="2">
    <source>
        <dbReference type="ARBA" id="ARBA00023125"/>
    </source>
</evidence>
<evidence type="ECO:0000259" key="4">
    <source>
        <dbReference type="PROSITE" id="PS50949"/>
    </source>
</evidence>
<feature type="domain" description="HTH gntR-type" evidence="4">
    <location>
        <begin position="2"/>
        <end position="70"/>
    </location>
</feature>
<dbReference type="PROSITE" id="PS50949">
    <property type="entry name" value="HTH_GNTR"/>
    <property type="match status" value="1"/>
</dbReference>
<sequence length="247" mass="28757">MNKKRHEIILQLKELIASKMYSPGSKLPAERELASMLGVSRSLLREAIVTLEAWGYLELRERQGIFIVTPTIQDFKENMQFMPFWHDDLLPQVMEMRRILNIAAAGLAAQRRTEQDLAKLRECIERLESGPRNSEQEKKESADWEMVFHNLIIEAAHNTIMSRVNEGLYSIIERNQTLYSVLFMASEEWFENENWFDIIVTQHKSLLQAIEQKDIEKATLLMTQHHEDSSKKIETLEQKGAIQGTQD</sequence>
<keyword evidence="3" id="KW-0804">Transcription</keyword>
<organism evidence="5 6">
    <name type="scientific">SAR324 cluster bacterium</name>
    <dbReference type="NCBI Taxonomy" id="2024889"/>
    <lineage>
        <taxon>Bacteria</taxon>
        <taxon>Deltaproteobacteria</taxon>
        <taxon>SAR324 cluster</taxon>
    </lineage>
</organism>
<reference evidence="6" key="1">
    <citation type="submission" date="2017-08" db="EMBL/GenBank/DDBJ databases">
        <title>A dynamic microbial community with high functional redundancy inhabits the cold, oxic subseafloor aquifer.</title>
        <authorList>
            <person name="Tully B.J."/>
            <person name="Wheat C.G."/>
            <person name="Glazer B.T."/>
            <person name="Huber J.A."/>
        </authorList>
    </citation>
    <scope>NUCLEOTIDE SEQUENCE [LARGE SCALE GENOMIC DNA]</scope>
</reference>
<dbReference type="PRINTS" id="PR00035">
    <property type="entry name" value="HTHGNTR"/>
</dbReference>
<dbReference type="Pfam" id="PF00392">
    <property type="entry name" value="GntR"/>
    <property type="match status" value="1"/>
</dbReference>
<dbReference type="SMART" id="SM00895">
    <property type="entry name" value="FCD"/>
    <property type="match status" value="1"/>
</dbReference>
<proteinExistence type="predicted"/>
<dbReference type="InterPro" id="IPR011711">
    <property type="entry name" value="GntR_C"/>
</dbReference>
<evidence type="ECO:0000313" key="6">
    <source>
        <dbReference type="Proteomes" id="UP000218113"/>
    </source>
</evidence>
<dbReference type="PANTHER" id="PTHR43537:SF5">
    <property type="entry name" value="UXU OPERON TRANSCRIPTIONAL REGULATOR"/>
    <property type="match status" value="1"/>
</dbReference>
<dbReference type="InterPro" id="IPR008920">
    <property type="entry name" value="TF_FadR/GntR_C"/>
</dbReference>
<accession>A0A2A4T6N1</accession>
<evidence type="ECO:0000256" key="3">
    <source>
        <dbReference type="ARBA" id="ARBA00023163"/>
    </source>
</evidence>
<dbReference type="AlphaFoldDB" id="A0A2A4T6N1"/>
<protein>
    <recommendedName>
        <fullName evidence="4">HTH gntR-type domain-containing protein</fullName>
    </recommendedName>
</protein>
<dbReference type="InterPro" id="IPR036390">
    <property type="entry name" value="WH_DNA-bd_sf"/>
</dbReference>
<dbReference type="EMBL" id="NVSR01000016">
    <property type="protein sequence ID" value="PCI29300.1"/>
    <property type="molecule type" value="Genomic_DNA"/>
</dbReference>
<keyword evidence="2" id="KW-0238">DNA-binding</keyword>
<evidence type="ECO:0000313" key="5">
    <source>
        <dbReference type="EMBL" id="PCI29300.1"/>
    </source>
</evidence>
<dbReference type="PANTHER" id="PTHR43537">
    <property type="entry name" value="TRANSCRIPTIONAL REGULATOR, GNTR FAMILY"/>
    <property type="match status" value="1"/>
</dbReference>
<dbReference type="Pfam" id="PF07729">
    <property type="entry name" value="FCD"/>
    <property type="match status" value="1"/>
</dbReference>
<dbReference type="GO" id="GO:0003677">
    <property type="term" value="F:DNA binding"/>
    <property type="evidence" value="ECO:0007669"/>
    <property type="project" value="UniProtKB-KW"/>
</dbReference>
<dbReference type="SUPFAM" id="SSF46785">
    <property type="entry name" value="Winged helix' DNA-binding domain"/>
    <property type="match status" value="1"/>
</dbReference>
<dbReference type="Proteomes" id="UP000218113">
    <property type="component" value="Unassembled WGS sequence"/>
</dbReference>
<dbReference type="InterPro" id="IPR000524">
    <property type="entry name" value="Tscrpt_reg_HTH_GntR"/>
</dbReference>
<dbReference type="InterPro" id="IPR036388">
    <property type="entry name" value="WH-like_DNA-bd_sf"/>
</dbReference>
<dbReference type="SMART" id="SM00345">
    <property type="entry name" value="HTH_GNTR"/>
    <property type="match status" value="1"/>
</dbReference>
<gene>
    <name evidence="5" type="ORF">COB67_04365</name>
</gene>
<dbReference type="CDD" id="cd07377">
    <property type="entry name" value="WHTH_GntR"/>
    <property type="match status" value="1"/>
</dbReference>
<dbReference type="GO" id="GO:0003700">
    <property type="term" value="F:DNA-binding transcription factor activity"/>
    <property type="evidence" value="ECO:0007669"/>
    <property type="project" value="InterPro"/>
</dbReference>
<dbReference type="Gene3D" id="1.20.120.530">
    <property type="entry name" value="GntR ligand-binding domain-like"/>
    <property type="match status" value="1"/>
</dbReference>
<evidence type="ECO:0000256" key="1">
    <source>
        <dbReference type="ARBA" id="ARBA00023015"/>
    </source>
</evidence>
<name>A0A2A4T6N1_9DELT</name>
<dbReference type="SUPFAM" id="SSF48008">
    <property type="entry name" value="GntR ligand-binding domain-like"/>
    <property type="match status" value="1"/>
</dbReference>
<keyword evidence="1" id="KW-0805">Transcription regulation</keyword>